<accession>A0A427AD83</accession>
<evidence type="ECO:0000313" key="2">
    <source>
        <dbReference type="Proteomes" id="UP000287651"/>
    </source>
</evidence>
<name>A0A427AD83_ENSVE</name>
<dbReference type="Proteomes" id="UP000287651">
    <property type="component" value="Unassembled WGS sequence"/>
</dbReference>
<evidence type="ECO:0000313" key="1">
    <source>
        <dbReference type="EMBL" id="RRT74193.1"/>
    </source>
</evidence>
<dbReference type="AlphaFoldDB" id="A0A427AD83"/>
<dbReference type="EMBL" id="AMZH03002853">
    <property type="protein sequence ID" value="RRT74193.1"/>
    <property type="molecule type" value="Genomic_DNA"/>
</dbReference>
<protein>
    <submittedName>
        <fullName evidence="1">Uncharacterized protein</fullName>
    </submittedName>
</protein>
<proteinExistence type="predicted"/>
<sequence length="99" mass="10823">MERRWSTVGWREPLGPARCTSFYSGCYKSFVPEIFNASMAYHAVVLLHTVRGPCSEVYVLPTAAVACRSYPCQVGHTIAGSNILVSGWFCCVGSATLEI</sequence>
<comment type="caution">
    <text evidence="1">The sequence shown here is derived from an EMBL/GenBank/DDBJ whole genome shotgun (WGS) entry which is preliminary data.</text>
</comment>
<reference evidence="1 2" key="1">
    <citation type="journal article" date="2014" name="Agronomy (Basel)">
        <title>A Draft Genome Sequence for Ensete ventricosum, the Drought-Tolerant Tree Against Hunger.</title>
        <authorList>
            <person name="Harrison J."/>
            <person name="Moore K.A."/>
            <person name="Paszkiewicz K."/>
            <person name="Jones T."/>
            <person name="Grant M."/>
            <person name="Ambacheew D."/>
            <person name="Muzemil S."/>
            <person name="Studholme D.J."/>
        </authorList>
    </citation>
    <scope>NUCLEOTIDE SEQUENCE [LARGE SCALE GENOMIC DNA]</scope>
</reference>
<organism evidence="1 2">
    <name type="scientific">Ensete ventricosum</name>
    <name type="common">Abyssinian banana</name>
    <name type="synonym">Musa ensete</name>
    <dbReference type="NCBI Taxonomy" id="4639"/>
    <lineage>
        <taxon>Eukaryota</taxon>
        <taxon>Viridiplantae</taxon>
        <taxon>Streptophyta</taxon>
        <taxon>Embryophyta</taxon>
        <taxon>Tracheophyta</taxon>
        <taxon>Spermatophyta</taxon>
        <taxon>Magnoliopsida</taxon>
        <taxon>Liliopsida</taxon>
        <taxon>Zingiberales</taxon>
        <taxon>Musaceae</taxon>
        <taxon>Ensete</taxon>
    </lineage>
</organism>
<gene>
    <name evidence="1" type="ORF">B296_00013646</name>
</gene>